<comment type="caution">
    <text evidence="10">The sequence shown here is derived from an EMBL/GenBank/DDBJ whole genome shotgun (WGS) entry which is preliminary data.</text>
</comment>
<dbReference type="InterPro" id="IPR050962">
    <property type="entry name" value="Phosphate-bind_PstS"/>
</dbReference>
<dbReference type="InterPro" id="IPR005673">
    <property type="entry name" value="ABC_phos-bd_PstS"/>
</dbReference>
<sequence>MTFATRTRTLFAAAGLAFVAAAAPALAADITGAGATFPYPVYAKWADAYKKETGVGLNYQAIGSGGGIKQIQAKTVTFGASDAPLKGADLEKNGLVQFPMVMGGIVPVVNLEGVAPGQLVLDGATLARIYLGEIKTWNDPAIAKLNPDVKLPASNILVVRRADGSGTTFNFTDYLAKVSADWKSKVGVATAVEWPVGVGAKGNDGVANNVMQSKGAIGYVEYAYAKQNKLSHARMINADGKTVAPETKTFSAAAANADWSSQPGYGVILSNQKGADSWPMTAATFILIHKQPQDPAAAADALKFFDWAYKKGDKLAEELDYIPMPQNVVGMVEKTWADNIKDSGGKPVFAAGH</sequence>
<dbReference type="OrthoDB" id="9801510at2"/>
<comment type="subunit">
    <text evidence="3 7">The complex is composed of two ATP-binding proteins (PstB), two transmembrane proteins (PstC and PstA) and a solute-binding protein (PstS).</text>
</comment>
<evidence type="ECO:0000256" key="4">
    <source>
        <dbReference type="ARBA" id="ARBA00021889"/>
    </source>
</evidence>
<keyword evidence="11" id="KW-1185">Reference proteome</keyword>
<dbReference type="NCBIfam" id="NF008171">
    <property type="entry name" value="PRK10918.1"/>
    <property type="match status" value="1"/>
</dbReference>
<protein>
    <recommendedName>
        <fullName evidence="4 7">Phosphate-binding protein PstS</fullName>
    </recommendedName>
</protein>
<dbReference type="NCBIfam" id="TIGR00975">
    <property type="entry name" value="3a0107s03"/>
    <property type="match status" value="1"/>
</dbReference>
<proteinExistence type="inferred from homology"/>
<dbReference type="Proteomes" id="UP000239772">
    <property type="component" value="Unassembled WGS sequence"/>
</dbReference>
<evidence type="ECO:0000256" key="7">
    <source>
        <dbReference type="PIRNR" id="PIRNR002756"/>
    </source>
</evidence>
<accession>A0A2T1HRQ3</accession>
<evidence type="ECO:0000313" key="10">
    <source>
        <dbReference type="EMBL" id="PSC04328.1"/>
    </source>
</evidence>
<dbReference type="PANTHER" id="PTHR42996:SF1">
    <property type="entry name" value="PHOSPHATE-BINDING PROTEIN PSTS"/>
    <property type="match status" value="1"/>
</dbReference>
<comment type="function">
    <text evidence="1 7">Part of the ABC transporter complex PstSACB involved in phosphate import.</text>
</comment>
<dbReference type="GO" id="GO:0042301">
    <property type="term" value="F:phosphate ion binding"/>
    <property type="evidence" value="ECO:0007669"/>
    <property type="project" value="InterPro"/>
</dbReference>
<evidence type="ECO:0000256" key="2">
    <source>
        <dbReference type="ARBA" id="ARBA00008725"/>
    </source>
</evidence>
<evidence type="ECO:0000256" key="1">
    <source>
        <dbReference type="ARBA" id="ARBA00002841"/>
    </source>
</evidence>
<evidence type="ECO:0000256" key="5">
    <source>
        <dbReference type="ARBA" id="ARBA00022448"/>
    </source>
</evidence>
<evidence type="ECO:0000256" key="6">
    <source>
        <dbReference type="ARBA" id="ARBA00022592"/>
    </source>
</evidence>
<dbReference type="GO" id="GO:0035435">
    <property type="term" value="P:phosphate ion transmembrane transport"/>
    <property type="evidence" value="ECO:0007669"/>
    <property type="project" value="InterPro"/>
</dbReference>
<reference evidence="11" key="1">
    <citation type="submission" date="2018-03" db="EMBL/GenBank/DDBJ databases">
        <authorList>
            <person name="Sun L."/>
            <person name="Liu H."/>
            <person name="Chen W."/>
            <person name="Huang K."/>
            <person name="Liu W."/>
            <person name="Gao X."/>
        </authorList>
    </citation>
    <scope>NUCLEOTIDE SEQUENCE [LARGE SCALE GENOMIC DNA]</scope>
    <source>
        <strain evidence="11">SH9</strain>
    </source>
</reference>
<dbReference type="EMBL" id="PVZS01000014">
    <property type="protein sequence ID" value="PSC04328.1"/>
    <property type="molecule type" value="Genomic_DNA"/>
</dbReference>
<dbReference type="CDD" id="cd13565">
    <property type="entry name" value="PBP2_PstS"/>
    <property type="match status" value="1"/>
</dbReference>
<comment type="similarity">
    <text evidence="2 7">Belongs to the PstS family.</text>
</comment>
<evidence type="ECO:0000256" key="3">
    <source>
        <dbReference type="ARBA" id="ARBA00011529"/>
    </source>
</evidence>
<evidence type="ECO:0000256" key="8">
    <source>
        <dbReference type="SAM" id="SignalP"/>
    </source>
</evidence>
<feature type="chain" id="PRO_5015498236" description="Phosphate-binding protein PstS" evidence="8">
    <location>
        <begin position="28"/>
        <end position="353"/>
    </location>
</feature>
<keyword evidence="5 7" id="KW-0813">Transport</keyword>
<dbReference type="RefSeq" id="WP_106337623.1">
    <property type="nucleotide sequence ID" value="NZ_PVZS01000014.1"/>
</dbReference>
<dbReference type="GO" id="GO:0043190">
    <property type="term" value="C:ATP-binding cassette (ABC) transporter complex"/>
    <property type="evidence" value="ECO:0007669"/>
    <property type="project" value="InterPro"/>
</dbReference>
<evidence type="ECO:0000259" key="9">
    <source>
        <dbReference type="Pfam" id="PF12849"/>
    </source>
</evidence>
<dbReference type="PIRSF" id="PIRSF002756">
    <property type="entry name" value="PstS"/>
    <property type="match status" value="1"/>
</dbReference>
<dbReference type="Pfam" id="PF12849">
    <property type="entry name" value="PBP_like_2"/>
    <property type="match status" value="1"/>
</dbReference>
<keyword evidence="8" id="KW-0732">Signal</keyword>
<gene>
    <name evidence="10" type="ORF">SLNSH_13940</name>
</gene>
<feature type="signal peptide" evidence="8">
    <location>
        <begin position="1"/>
        <end position="27"/>
    </location>
</feature>
<dbReference type="SUPFAM" id="SSF53850">
    <property type="entry name" value="Periplasmic binding protein-like II"/>
    <property type="match status" value="1"/>
</dbReference>
<dbReference type="Gene3D" id="3.40.190.10">
    <property type="entry name" value="Periplasmic binding protein-like II"/>
    <property type="match status" value="2"/>
</dbReference>
<dbReference type="InterPro" id="IPR024370">
    <property type="entry name" value="PBP_domain"/>
</dbReference>
<name>A0A2T1HRQ3_9HYPH</name>
<feature type="domain" description="PBP" evidence="9">
    <location>
        <begin position="22"/>
        <end position="309"/>
    </location>
</feature>
<keyword evidence="6 7" id="KW-0592">Phosphate transport</keyword>
<organism evidence="10 11">
    <name type="scientific">Alsobacter soli</name>
    <dbReference type="NCBI Taxonomy" id="2109933"/>
    <lineage>
        <taxon>Bacteria</taxon>
        <taxon>Pseudomonadati</taxon>
        <taxon>Pseudomonadota</taxon>
        <taxon>Alphaproteobacteria</taxon>
        <taxon>Hyphomicrobiales</taxon>
        <taxon>Alsobacteraceae</taxon>
        <taxon>Alsobacter</taxon>
    </lineage>
</organism>
<dbReference type="AlphaFoldDB" id="A0A2T1HRQ3"/>
<evidence type="ECO:0000313" key="11">
    <source>
        <dbReference type="Proteomes" id="UP000239772"/>
    </source>
</evidence>
<dbReference type="PANTHER" id="PTHR42996">
    <property type="entry name" value="PHOSPHATE-BINDING PROTEIN PSTS"/>
    <property type="match status" value="1"/>
</dbReference>